<sequence length="137" mass="15199">KELVTIVKDVPVNLNLEACHVSTYDRSEVVELFRELEFINLLPRLPQEIWEGTREGASPSPTEGIYQVVNSEAGLNELISQLEAASEIVLDLETTLISSPSYNEVSFPYKRGIKGTESFIAWDISSATRDFSSSTSS</sequence>
<feature type="non-terminal residue" evidence="1">
    <location>
        <position position="1"/>
    </location>
</feature>
<reference evidence="1" key="1">
    <citation type="journal article" date="2014" name="Front. Microbiol.">
        <title>High frequency of phylogenetically diverse reductive dehalogenase-homologous genes in deep subseafloor sedimentary metagenomes.</title>
        <authorList>
            <person name="Kawai M."/>
            <person name="Futagami T."/>
            <person name="Toyoda A."/>
            <person name="Takaki Y."/>
            <person name="Nishi S."/>
            <person name="Hori S."/>
            <person name="Arai W."/>
            <person name="Tsubouchi T."/>
            <person name="Morono Y."/>
            <person name="Uchiyama I."/>
            <person name="Ito T."/>
            <person name="Fujiyama A."/>
            <person name="Inagaki F."/>
            <person name="Takami H."/>
        </authorList>
    </citation>
    <scope>NUCLEOTIDE SEQUENCE</scope>
    <source>
        <strain evidence="1">Expedition CK06-06</strain>
    </source>
</reference>
<organism evidence="1">
    <name type="scientific">marine sediment metagenome</name>
    <dbReference type="NCBI Taxonomy" id="412755"/>
    <lineage>
        <taxon>unclassified sequences</taxon>
        <taxon>metagenomes</taxon>
        <taxon>ecological metagenomes</taxon>
    </lineage>
</organism>
<comment type="caution">
    <text evidence="1">The sequence shown here is derived from an EMBL/GenBank/DDBJ whole genome shotgun (WGS) entry which is preliminary data.</text>
</comment>
<dbReference type="AlphaFoldDB" id="X1E3U8"/>
<protein>
    <recommendedName>
        <fullName evidence="2">3'-5' exonuclease domain-containing protein</fullName>
    </recommendedName>
</protein>
<evidence type="ECO:0000313" key="1">
    <source>
        <dbReference type="EMBL" id="GAH15065.1"/>
    </source>
</evidence>
<gene>
    <name evidence="1" type="ORF">S01H4_56611</name>
</gene>
<accession>X1E3U8</accession>
<dbReference type="EMBL" id="BART01032821">
    <property type="protein sequence ID" value="GAH15065.1"/>
    <property type="molecule type" value="Genomic_DNA"/>
</dbReference>
<name>X1E3U8_9ZZZZ</name>
<evidence type="ECO:0008006" key="2">
    <source>
        <dbReference type="Google" id="ProtNLM"/>
    </source>
</evidence>
<proteinExistence type="predicted"/>